<name>A0ACC2R559_9NEOP</name>
<dbReference type="Proteomes" id="UP001231649">
    <property type="component" value="Chromosome 11"/>
</dbReference>
<dbReference type="EMBL" id="CM056787">
    <property type="protein sequence ID" value="KAJ8733333.1"/>
    <property type="molecule type" value="Genomic_DNA"/>
</dbReference>
<protein>
    <submittedName>
        <fullName evidence="1">Uncharacterized protein</fullName>
    </submittedName>
</protein>
<evidence type="ECO:0000313" key="2">
    <source>
        <dbReference type="Proteomes" id="UP001231649"/>
    </source>
</evidence>
<gene>
    <name evidence="1" type="ORF">PYW08_001631</name>
</gene>
<reference evidence="1" key="1">
    <citation type="submission" date="2023-03" db="EMBL/GenBank/DDBJ databases">
        <title>Chromosome-level genomes of two armyworms, Mythimna separata and Mythimna loreyi, provide insights into the biosynthesis and reception of sex pheromones.</title>
        <authorList>
            <person name="Zhao H."/>
        </authorList>
    </citation>
    <scope>NUCLEOTIDE SEQUENCE</scope>
    <source>
        <strain evidence="1">BeijingLab</strain>
    </source>
</reference>
<organism evidence="1 2">
    <name type="scientific">Mythimna loreyi</name>
    <dbReference type="NCBI Taxonomy" id="667449"/>
    <lineage>
        <taxon>Eukaryota</taxon>
        <taxon>Metazoa</taxon>
        <taxon>Ecdysozoa</taxon>
        <taxon>Arthropoda</taxon>
        <taxon>Hexapoda</taxon>
        <taxon>Insecta</taxon>
        <taxon>Pterygota</taxon>
        <taxon>Neoptera</taxon>
        <taxon>Endopterygota</taxon>
        <taxon>Lepidoptera</taxon>
        <taxon>Glossata</taxon>
        <taxon>Ditrysia</taxon>
        <taxon>Noctuoidea</taxon>
        <taxon>Noctuidae</taxon>
        <taxon>Noctuinae</taxon>
        <taxon>Hadenini</taxon>
        <taxon>Mythimna</taxon>
    </lineage>
</organism>
<evidence type="ECO:0000313" key="1">
    <source>
        <dbReference type="EMBL" id="KAJ8733333.1"/>
    </source>
</evidence>
<proteinExistence type="predicted"/>
<keyword evidence="2" id="KW-1185">Reference proteome</keyword>
<accession>A0ACC2R559</accession>
<sequence length="412" mass="47027">MVWLMHYNPSKRREGVHFGLKTLKDIVYQTINIMYDCHENYNGYDIRSLTNVGVNIFNVDMTKYDVEFFNTIRDALALSATMPEMIPTAYYTPVALSVIMSVNDPIDVDDRVDIILLKDVTSINQLREFKKNNTKLASIPILFWPTTLRLKELNQIIKISAGIVVDQTLSDIFGNFDELLQRCKLDRKPVFYMNSTLIDNYCEKIASDRQLLIQVKDLIKNRLDGVFLMDSRRGKPPIESVQAFIKATEILEKDFVTTEDYFKLSLPLKLPVLQPYAVALAASLAALQCEASAIIVFTSTGSSAKILSCASPPCKVIAVTRYEKTARRMHLFRKIMPLHYRKSRFGSWQDESLARMAFGTQFGLDTGLFDISAKLVVLAPSEEGVVYCNSFQILTVMDIMRRYQCGYYEQLL</sequence>
<comment type="caution">
    <text evidence="1">The sequence shown here is derived from an EMBL/GenBank/DDBJ whole genome shotgun (WGS) entry which is preliminary data.</text>
</comment>